<dbReference type="EMBL" id="JRKL02002680">
    <property type="protein sequence ID" value="KAF3957957.1"/>
    <property type="molecule type" value="Genomic_DNA"/>
</dbReference>
<protein>
    <recommendedName>
        <fullName evidence="3">Spt5 KOW domain-containing protein</fullName>
    </recommendedName>
</protein>
<feature type="signal peptide" evidence="2">
    <location>
        <begin position="1"/>
        <end position="22"/>
    </location>
</feature>
<gene>
    <name evidence="4" type="ORF">CMV_017077</name>
</gene>
<dbReference type="OrthoDB" id="430051at2759"/>
<dbReference type="InterPro" id="IPR041973">
    <property type="entry name" value="KOW_Spt5_1"/>
</dbReference>
<evidence type="ECO:0000313" key="4">
    <source>
        <dbReference type="EMBL" id="KAF3957957.1"/>
    </source>
</evidence>
<sequence>MSFVSFIYFYLLLYSFILTSSGNHPKDGQPVILKLTKPGLKIRHRRTNAPVPKHNDEPKDDAPQPPPPAPKHYTRVKKRKIVKLIPRIDLQALASKLRSCEEEGICSSSTFSKLIIYL</sequence>
<evidence type="ECO:0000259" key="3">
    <source>
        <dbReference type="Pfam" id="PF23042"/>
    </source>
</evidence>
<reference evidence="4" key="1">
    <citation type="submission" date="2020-03" db="EMBL/GenBank/DDBJ databases">
        <title>Castanea mollissima Vanexum genome sequencing.</title>
        <authorList>
            <person name="Staton M."/>
        </authorList>
    </citation>
    <scope>NUCLEOTIDE SEQUENCE</scope>
    <source>
        <tissue evidence="4">Leaf</tissue>
    </source>
</reference>
<organism evidence="4 5">
    <name type="scientific">Castanea mollissima</name>
    <name type="common">Chinese chestnut</name>
    <dbReference type="NCBI Taxonomy" id="60419"/>
    <lineage>
        <taxon>Eukaryota</taxon>
        <taxon>Viridiplantae</taxon>
        <taxon>Streptophyta</taxon>
        <taxon>Embryophyta</taxon>
        <taxon>Tracheophyta</taxon>
        <taxon>Spermatophyta</taxon>
        <taxon>Magnoliopsida</taxon>
        <taxon>eudicotyledons</taxon>
        <taxon>Gunneridae</taxon>
        <taxon>Pentapetalae</taxon>
        <taxon>rosids</taxon>
        <taxon>fabids</taxon>
        <taxon>Fagales</taxon>
        <taxon>Fagaceae</taxon>
        <taxon>Castanea</taxon>
    </lineage>
</organism>
<accession>A0A8J4VHI7</accession>
<keyword evidence="5" id="KW-1185">Reference proteome</keyword>
<dbReference type="Pfam" id="PF23042">
    <property type="entry name" value="KOW1_SPT5"/>
    <property type="match status" value="1"/>
</dbReference>
<proteinExistence type="predicted"/>
<name>A0A8J4VHI7_9ROSI</name>
<dbReference type="Proteomes" id="UP000737018">
    <property type="component" value="Unassembled WGS sequence"/>
</dbReference>
<feature type="domain" description="Spt5 KOW" evidence="3">
    <location>
        <begin position="75"/>
        <end position="101"/>
    </location>
</feature>
<feature type="region of interest" description="Disordered" evidence="1">
    <location>
        <begin position="42"/>
        <end position="75"/>
    </location>
</feature>
<evidence type="ECO:0000313" key="5">
    <source>
        <dbReference type="Proteomes" id="UP000737018"/>
    </source>
</evidence>
<feature type="compositionally biased region" description="Basic and acidic residues" evidence="1">
    <location>
        <begin position="53"/>
        <end position="62"/>
    </location>
</feature>
<dbReference type="AlphaFoldDB" id="A0A8J4VHI7"/>
<evidence type="ECO:0000256" key="2">
    <source>
        <dbReference type="SAM" id="SignalP"/>
    </source>
</evidence>
<feature type="chain" id="PRO_5035319304" description="Spt5 KOW domain-containing protein" evidence="2">
    <location>
        <begin position="23"/>
        <end position="118"/>
    </location>
</feature>
<keyword evidence="2" id="KW-0732">Signal</keyword>
<comment type="caution">
    <text evidence="4">The sequence shown here is derived from an EMBL/GenBank/DDBJ whole genome shotgun (WGS) entry which is preliminary data.</text>
</comment>
<evidence type="ECO:0000256" key="1">
    <source>
        <dbReference type="SAM" id="MobiDB-lite"/>
    </source>
</evidence>